<dbReference type="InterPro" id="IPR038506">
    <property type="entry name" value="GLE1-like_sf"/>
</dbReference>
<name>A0A7R8V0V0_HERIL</name>
<evidence type="ECO:0000256" key="16">
    <source>
        <dbReference type="SAM" id="Coils"/>
    </source>
</evidence>
<keyword evidence="5" id="KW-0963">Cytoplasm</keyword>
<evidence type="ECO:0000256" key="14">
    <source>
        <dbReference type="ARBA" id="ARBA00029983"/>
    </source>
</evidence>
<evidence type="ECO:0000256" key="13">
    <source>
        <dbReference type="ARBA" id="ARBA00026227"/>
    </source>
</evidence>
<feature type="compositionally biased region" description="Low complexity" evidence="17">
    <location>
        <begin position="322"/>
        <end position="346"/>
    </location>
</feature>
<protein>
    <recommendedName>
        <fullName evidence="13">mRNA export factor GLE1</fullName>
    </recommendedName>
    <alternativeName>
        <fullName evidence="15">GLE1 RNA export mediator</fullName>
    </alternativeName>
    <alternativeName>
        <fullName evidence="14">Nucleoporin GLE1</fullName>
    </alternativeName>
</protein>
<dbReference type="PANTHER" id="PTHR12960:SF0">
    <property type="entry name" value="MRNA EXPORT FACTOR GLE1"/>
    <property type="match status" value="1"/>
</dbReference>
<accession>A0A7R8V0V0</accession>
<keyword evidence="11" id="KW-0539">Nucleus</keyword>
<dbReference type="OMA" id="ARISRCE"/>
<dbReference type="Gene3D" id="1.25.40.510">
    <property type="entry name" value="GLE1-like"/>
    <property type="match status" value="1"/>
</dbReference>
<evidence type="ECO:0000256" key="3">
    <source>
        <dbReference type="ARBA" id="ARBA00011056"/>
    </source>
</evidence>
<evidence type="ECO:0000313" key="18">
    <source>
        <dbReference type="EMBL" id="CAD7089559.1"/>
    </source>
</evidence>
<evidence type="ECO:0000256" key="10">
    <source>
        <dbReference type="ARBA" id="ARBA00023132"/>
    </source>
</evidence>
<organism evidence="18 19">
    <name type="scientific">Hermetia illucens</name>
    <name type="common">Black soldier fly</name>
    <dbReference type="NCBI Taxonomy" id="343691"/>
    <lineage>
        <taxon>Eukaryota</taxon>
        <taxon>Metazoa</taxon>
        <taxon>Ecdysozoa</taxon>
        <taxon>Arthropoda</taxon>
        <taxon>Hexapoda</taxon>
        <taxon>Insecta</taxon>
        <taxon>Pterygota</taxon>
        <taxon>Neoptera</taxon>
        <taxon>Endopterygota</taxon>
        <taxon>Diptera</taxon>
        <taxon>Brachycera</taxon>
        <taxon>Stratiomyomorpha</taxon>
        <taxon>Stratiomyidae</taxon>
        <taxon>Hermetiinae</taxon>
        <taxon>Hermetia</taxon>
    </lineage>
</organism>
<evidence type="ECO:0000256" key="9">
    <source>
        <dbReference type="ARBA" id="ARBA00023054"/>
    </source>
</evidence>
<dbReference type="FunFam" id="1.25.40.510:FF:000001">
    <property type="entry name" value="Nucleoporin GLE1 isoform 1"/>
    <property type="match status" value="1"/>
</dbReference>
<evidence type="ECO:0000256" key="2">
    <source>
        <dbReference type="ARBA" id="ARBA00004567"/>
    </source>
</evidence>
<feature type="coiled-coil region" evidence="16">
    <location>
        <begin position="117"/>
        <end position="191"/>
    </location>
</feature>
<dbReference type="InterPro" id="IPR012476">
    <property type="entry name" value="GLE1"/>
</dbReference>
<dbReference type="OrthoDB" id="420884at2759"/>
<feature type="compositionally biased region" description="Polar residues" evidence="17">
    <location>
        <begin position="75"/>
        <end position="85"/>
    </location>
</feature>
<sequence>MTTNCVLQLDFDQIESDDLPLKLSALTHAARISRCETKCCLGPAGDGNSEVSSQKSNENSLKKSSGNTPPKPRKSNLSLNTSEQPVSPVIHKPIDYEAYDRYASSKLSEKQRRSLVRKELEEKRQQFLLQQKAKSQQLIQLQHTEESPNDVKFRIEQLILQEAETLASELIAENERRVREQEEENRKYIEQLKVHHAVRQHHALLKAIHAFQLTFEEKYDEFSKKIRTTKPSERIEKLKQAIIPLLMKYNALNEKMRKAMNEIDSSDLQLIEQLVADIDTLRKQFDADLLADAAETVVDSSTPTIVPESPAPEPVAEKPIEQAQPQAQFPQQQQPQITAIEQSQPSSNPPPPAPAPSEDIGRNRFVSPENLAWYNNINAFYHSKVEGVKPLQANEVMKKYRSNCQKAVNIPVNAISAVSPEHLQDKYDKLYGLISGATVNTSDGPISVMDHPLGRDFCLLLLAKKFVSQGDSTVSSNPQAAFPIAAIIVSIWQKVPEFGQLFLAYTFKESPYLVPYFMTQVEGQPVEEYLKTLGYRFPGGALEKQDMYLKRQSGLIKLYAAVMVTKPRPSDGNVHPFGIEHGWRWLNNILNLEPLPDICATLILGFLQTAGFEMLRIYRNQFLKLLRTLQNQYMQRLSKVDEGGPKARLEVFLMKVIKENTIEKPPGLLAPNFW</sequence>
<dbReference type="EMBL" id="LR899012">
    <property type="protein sequence ID" value="CAD7089559.1"/>
    <property type="molecule type" value="Genomic_DNA"/>
</dbReference>
<evidence type="ECO:0000256" key="7">
    <source>
        <dbReference type="ARBA" id="ARBA00022927"/>
    </source>
</evidence>
<feature type="region of interest" description="Disordered" evidence="17">
    <location>
        <begin position="322"/>
        <end position="362"/>
    </location>
</feature>
<keyword evidence="6" id="KW-0509">mRNA transport</keyword>
<dbReference type="GO" id="GO:0031369">
    <property type="term" value="F:translation initiation factor binding"/>
    <property type="evidence" value="ECO:0007669"/>
    <property type="project" value="TreeGrafter"/>
</dbReference>
<dbReference type="AlphaFoldDB" id="A0A7R8V0V0"/>
<evidence type="ECO:0000256" key="15">
    <source>
        <dbReference type="ARBA" id="ARBA00030897"/>
    </source>
</evidence>
<evidence type="ECO:0000256" key="17">
    <source>
        <dbReference type="SAM" id="MobiDB-lite"/>
    </source>
</evidence>
<feature type="compositionally biased region" description="Polar residues" evidence="17">
    <location>
        <begin position="49"/>
        <end position="68"/>
    </location>
</feature>
<dbReference type="GO" id="GO:0005737">
    <property type="term" value="C:cytoplasm"/>
    <property type="evidence" value="ECO:0007669"/>
    <property type="project" value="UniProtKB-SubCell"/>
</dbReference>
<evidence type="ECO:0000256" key="4">
    <source>
        <dbReference type="ARBA" id="ARBA00022448"/>
    </source>
</evidence>
<dbReference type="GO" id="GO:0000822">
    <property type="term" value="F:inositol hexakisphosphate binding"/>
    <property type="evidence" value="ECO:0007669"/>
    <property type="project" value="TreeGrafter"/>
</dbReference>
<keyword evidence="19" id="KW-1185">Reference proteome</keyword>
<feature type="region of interest" description="Disordered" evidence="17">
    <location>
        <begin position="45"/>
        <end position="89"/>
    </location>
</feature>
<dbReference type="GO" id="GO:0015031">
    <property type="term" value="P:protein transport"/>
    <property type="evidence" value="ECO:0007669"/>
    <property type="project" value="UniProtKB-KW"/>
</dbReference>
<comment type="similarity">
    <text evidence="3">Belongs to the GLE1 family.</text>
</comment>
<dbReference type="PANTHER" id="PTHR12960">
    <property type="entry name" value="GLE-1-RELATED"/>
    <property type="match status" value="1"/>
</dbReference>
<comment type="subcellular location">
    <subcellularLocation>
        <location evidence="1">Cytoplasm</location>
    </subcellularLocation>
    <subcellularLocation>
        <location evidence="2">Nucleus</location>
        <location evidence="2">Nuclear pore complex</location>
    </subcellularLocation>
</comment>
<evidence type="ECO:0000256" key="8">
    <source>
        <dbReference type="ARBA" id="ARBA00023010"/>
    </source>
</evidence>
<comment type="function">
    <text evidence="12">Required for the export of mRNAs containing poly(A) tails from the nucleus into the cytoplasm. May be involved in the terminal step of the mRNA transport through the nuclear pore complex (NPC).</text>
</comment>
<dbReference type="InParanoid" id="A0A7R8V0V0"/>
<keyword evidence="10" id="KW-0906">Nuclear pore complex</keyword>
<dbReference type="GO" id="GO:0005543">
    <property type="term" value="F:phospholipid binding"/>
    <property type="evidence" value="ECO:0007669"/>
    <property type="project" value="TreeGrafter"/>
</dbReference>
<evidence type="ECO:0000256" key="11">
    <source>
        <dbReference type="ARBA" id="ARBA00023242"/>
    </source>
</evidence>
<evidence type="ECO:0000256" key="1">
    <source>
        <dbReference type="ARBA" id="ARBA00004496"/>
    </source>
</evidence>
<dbReference type="Proteomes" id="UP000594454">
    <property type="component" value="Chromosome 4"/>
</dbReference>
<dbReference type="GO" id="GO:0016973">
    <property type="term" value="P:poly(A)+ mRNA export from nucleus"/>
    <property type="evidence" value="ECO:0007669"/>
    <property type="project" value="InterPro"/>
</dbReference>
<dbReference type="Pfam" id="PF07817">
    <property type="entry name" value="GLE1"/>
    <property type="match status" value="1"/>
</dbReference>
<keyword evidence="4" id="KW-0813">Transport</keyword>
<evidence type="ECO:0000256" key="5">
    <source>
        <dbReference type="ARBA" id="ARBA00022490"/>
    </source>
</evidence>
<keyword evidence="9 16" id="KW-0175">Coiled coil</keyword>
<evidence type="ECO:0000256" key="6">
    <source>
        <dbReference type="ARBA" id="ARBA00022816"/>
    </source>
</evidence>
<reference evidence="18 19" key="1">
    <citation type="submission" date="2020-11" db="EMBL/GenBank/DDBJ databases">
        <authorList>
            <person name="Wallbank WR R."/>
            <person name="Pardo Diaz C."/>
            <person name="Kozak K."/>
            <person name="Martin S."/>
            <person name="Jiggins C."/>
            <person name="Moest M."/>
            <person name="Warren A I."/>
            <person name="Generalovic N T."/>
            <person name="Byers J.R.P. K."/>
            <person name="Montejo-Kovacevich G."/>
            <person name="Yen C E."/>
        </authorList>
    </citation>
    <scope>NUCLEOTIDE SEQUENCE [LARGE SCALE GENOMIC DNA]</scope>
</reference>
<proteinExistence type="inferred from homology"/>
<evidence type="ECO:0000256" key="12">
    <source>
        <dbReference type="ARBA" id="ARBA00024680"/>
    </source>
</evidence>
<keyword evidence="8" id="KW-0811">Translocation</keyword>
<evidence type="ECO:0000313" key="19">
    <source>
        <dbReference type="Proteomes" id="UP000594454"/>
    </source>
</evidence>
<dbReference type="FunCoup" id="A0A7R8V0V0">
    <property type="interactions" value="494"/>
</dbReference>
<gene>
    <name evidence="18" type="ORF">HERILL_LOCUS12100</name>
</gene>
<dbReference type="GO" id="GO:0044614">
    <property type="term" value="C:nuclear pore cytoplasmic filaments"/>
    <property type="evidence" value="ECO:0007669"/>
    <property type="project" value="TreeGrafter"/>
</dbReference>
<keyword evidence="7" id="KW-0653">Protein transport</keyword>